<dbReference type="EMBL" id="JACOFX010000016">
    <property type="protein sequence ID" value="MBC3910458.1"/>
    <property type="molecule type" value="Genomic_DNA"/>
</dbReference>
<dbReference type="Pfam" id="PF00903">
    <property type="entry name" value="Glyoxalase"/>
    <property type="match status" value="1"/>
</dbReference>
<dbReference type="SUPFAM" id="SSF54593">
    <property type="entry name" value="Glyoxalase/Bleomycin resistance protein/Dihydroxybiphenyl dioxygenase"/>
    <property type="match status" value="1"/>
</dbReference>
<gene>
    <name evidence="2" type="ORF">H8L47_23090</name>
</gene>
<evidence type="ECO:0000259" key="1">
    <source>
        <dbReference type="Pfam" id="PF00903"/>
    </source>
</evidence>
<protein>
    <recommendedName>
        <fullName evidence="1">Glyoxalase/fosfomycin resistance/dioxygenase domain-containing protein</fullName>
    </recommendedName>
</protein>
<sequence>MRAFGFTCRFVVPGEGNRVEHSELSLGTGVVMISSPKAETHHVSPKSLNGISQALSVFVADPDAHYAVAIAASAKLVRPLQTEEYGARGYMVLDTEGHLWYFGNYRPGEYWQDK</sequence>
<organism evidence="2 3">
    <name type="scientific">Undibacterium umbellatum</name>
    <dbReference type="NCBI Taxonomy" id="2762300"/>
    <lineage>
        <taxon>Bacteria</taxon>
        <taxon>Pseudomonadati</taxon>
        <taxon>Pseudomonadota</taxon>
        <taxon>Betaproteobacteria</taxon>
        <taxon>Burkholderiales</taxon>
        <taxon>Oxalobacteraceae</taxon>
        <taxon>Undibacterium</taxon>
    </lineage>
</organism>
<name>A0ABR6ZFF9_9BURK</name>
<evidence type="ECO:0000313" key="2">
    <source>
        <dbReference type="EMBL" id="MBC3910458.1"/>
    </source>
</evidence>
<feature type="domain" description="Glyoxalase/fosfomycin resistance/dioxygenase" evidence="1">
    <location>
        <begin position="2"/>
        <end position="101"/>
    </location>
</feature>
<dbReference type="InterPro" id="IPR029068">
    <property type="entry name" value="Glyas_Bleomycin-R_OHBP_Dase"/>
</dbReference>
<dbReference type="InterPro" id="IPR004360">
    <property type="entry name" value="Glyas_Fos-R_dOase_dom"/>
</dbReference>
<accession>A0ABR6ZFF9</accession>
<reference evidence="2 3" key="1">
    <citation type="submission" date="2020-08" db="EMBL/GenBank/DDBJ databases">
        <title>Novel species isolated from subtropical streams in China.</title>
        <authorList>
            <person name="Lu H."/>
        </authorList>
    </citation>
    <scope>NUCLEOTIDE SEQUENCE [LARGE SCALE GENOMIC DNA]</scope>
    <source>
        <strain evidence="2 3">NL8W</strain>
    </source>
</reference>
<evidence type="ECO:0000313" key="3">
    <source>
        <dbReference type="Proteomes" id="UP000646911"/>
    </source>
</evidence>
<comment type="caution">
    <text evidence="2">The sequence shown here is derived from an EMBL/GenBank/DDBJ whole genome shotgun (WGS) entry which is preliminary data.</text>
</comment>
<keyword evidence="3" id="KW-1185">Reference proteome</keyword>
<dbReference type="Gene3D" id="3.30.720.120">
    <property type="match status" value="1"/>
</dbReference>
<proteinExistence type="predicted"/>
<dbReference type="Gene3D" id="3.30.720.110">
    <property type="match status" value="1"/>
</dbReference>
<dbReference type="Proteomes" id="UP000646911">
    <property type="component" value="Unassembled WGS sequence"/>
</dbReference>